<evidence type="ECO:0000313" key="4">
    <source>
        <dbReference type="Proteomes" id="UP000649179"/>
    </source>
</evidence>
<keyword evidence="2" id="KW-0812">Transmembrane</keyword>
<feature type="transmembrane region" description="Helical" evidence="2">
    <location>
        <begin position="81"/>
        <end position="100"/>
    </location>
</feature>
<gene>
    <name evidence="3" type="ORF">GCM10011519_02170</name>
</gene>
<dbReference type="AlphaFoldDB" id="A0A917EZ12"/>
<proteinExistence type="predicted"/>
<dbReference type="Proteomes" id="UP000649179">
    <property type="component" value="Unassembled WGS sequence"/>
</dbReference>
<reference evidence="3" key="2">
    <citation type="submission" date="2020-09" db="EMBL/GenBank/DDBJ databases">
        <authorList>
            <person name="Sun Q."/>
            <person name="Zhou Y."/>
        </authorList>
    </citation>
    <scope>NUCLEOTIDE SEQUENCE</scope>
    <source>
        <strain evidence="3">CGMCC 1.16067</strain>
    </source>
</reference>
<feature type="transmembrane region" description="Helical" evidence="2">
    <location>
        <begin position="140"/>
        <end position="160"/>
    </location>
</feature>
<evidence type="ECO:0008006" key="5">
    <source>
        <dbReference type="Google" id="ProtNLM"/>
    </source>
</evidence>
<accession>A0A917EZ12</accession>
<feature type="transmembrane region" description="Helical" evidence="2">
    <location>
        <begin position="32"/>
        <end position="48"/>
    </location>
</feature>
<protein>
    <recommendedName>
        <fullName evidence="5">DUF1097 domain-containing protein</fullName>
    </recommendedName>
</protein>
<feature type="region of interest" description="Disordered" evidence="1">
    <location>
        <begin position="166"/>
        <end position="191"/>
    </location>
</feature>
<keyword evidence="2" id="KW-0472">Membrane</keyword>
<dbReference type="EMBL" id="BMKQ01000001">
    <property type="protein sequence ID" value="GGF32337.1"/>
    <property type="molecule type" value="Genomic_DNA"/>
</dbReference>
<feature type="transmembrane region" description="Helical" evidence="2">
    <location>
        <begin position="107"/>
        <end position="128"/>
    </location>
</feature>
<dbReference type="RefSeq" id="WP_188777450.1">
    <property type="nucleotide sequence ID" value="NZ_BMKQ01000001.1"/>
</dbReference>
<keyword evidence="4" id="KW-1185">Reference proteome</keyword>
<comment type="caution">
    <text evidence="3">The sequence shown here is derived from an EMBL/GenBank/DDBJ whole genome shotgun (WGS) entry which is preliminary data.</text>
</comment>
<feature type="transmembrane region" description="Helical" evidence="2">
    <location>
        <begin position="55"/>
        <end position="75"/>
    </location>
</feature>
<evidence type="ECO:0000313" key="3">
    <source>
        <dbReference type="EMBL" id="GGF32337.1"/>
    </source>
</evidence>
<organism evidence="3 4">
    <name type="scientific">Marmoricola endophyticus</name>
    <dbReference type="NCBI Taxonomy" id="2040280"/>
    <lineage>
        <taxon>Bacteria</taxon>
        <taxon>Bacillati</taxon>
        <taxon>Actinomycetota</taxon>
        <taxon>Actinomycetes</taxon>
        <taxon>Propionibacteriales</taxon>
        <taxon>Nocardioidaceae</taxon>
        <taxon>Marmoricola</taxon>
    </lineage>
</organism>
<keyword evidence="2" id="KW-1133">Transmembrane helix</keyword>
<sequence>MRTHILAGVVLALAAGLIVVLSRALGLDLDSVALLGGAVGAVVALVPDRSAGARLVGFAAGFLAAWVGYILRAAVLPDSDGGRSVAAMLTVLICVGVVVLTRDRLPLWSLLLGAGTFAGAYELTFAAAPPEVVTTSLSTATTLVLTVAVGFFAAAVVGAHEAVATPHTHRAGHGDAPADEPSRTDLMGAEQ</sequence>
<evidence type="ECO:0000256" key="1">
    <source>
        <dbReference type="SAM" id="MobiDB-lite"/>
    </source>
</evidence>
<evidence type="ECO:0000256" key="2">
    <source>
        <dbReference type="SAM" id="Phobius"/>
    </source>
</evidence>
<reference evidence="3" key="1">
    <citation type="journal article" date="2014" name="Int. J. Syst. Evol. Microbiol.">
        <title>Complete genome sequence of Corynebacterium casei LMG S-19264T (=DSM 44701T), isolated from a smear-ripened cheese.</title>
        <authorList>
            <consortium name="US DOE Joint Genome Institute (JGI-PGF)"/>
            <person name="Walter F."/>
            <person name="Albersmeier A."/>
            <person name="Kalinowski J."/>
            <person name="Ruckert C."/>
        </authorList>
    </citation>
    <scope>NUCLEOTIDE SEQUENCE</scope>
    <source>
        <strain evidence="3">CGMCC 1.16067</strain>
    </source>
</reference>
<name>A0A917EZ12_9ACTN</name>